<dbReference type="InterPro" id="IPR001375">
    <property type="entry name" value="Peptidase_S9_cat"/>
</dbReference>
<dbReference type="PANTHER" id="PTHR42886">
    <property type="entry name" value="RE40534P-RELATED"/>
    <property type="match status" value="1"/>
</dbReference>
<dbReference type="SUPFAM" id="SSF53474">
    <property type="entry name" value="alpha/beta-Hydrolases"/>
    <property type="match status" value="1"/>
</dbReference>
<dbReference type="InterPro" id="IPR029058">
    <property type="entry name" value="AB_hydrolase_fold"/>
</dbReference>
<evidence type="ECO:0000259" key="1">
    <source>
        <dbReference type="Pfam" id="PF00326"/>
    </source>
</evidence>
<dbReference type="AlphaFoldDB" id="A0A3A8EYV9"/>
<evidence type="ECO:0000313" key="2">
    <source>
        <dbReference type="EMBL" id="RKG39755.1"/>
    </source>
</evidence>
<dbReference type="Proteomes" id="UP000280405">
    <property type="component" value="Unassembled WGS sequence"/>
</dbReference>
<evidence type="ECO:0000313" key="3">
    <source>
        <dbReference type="Proteomes" id="UP000280405"/>
    </source>
</evidence>
<organism evidence="2 3">
    <name type="scientific">Acinetobacter rongchengensis</name>
    <dbReference type="NCBI Taxonomy" id="2419601"/>
    <lineage>
        <taxon>Bacteria</taxon>
        <taxon>Pseudomonadati</taxon>
        <taxon>Pseudomonadota</taxon>
        <taxon>Gammaproteobacteria</taxon>
        <taxon>Moraxellales</taxon>
        <taxon>Moraxellaceae</taxon>
        <taxon>Acinetobacter</taxon>
    </lineage>
</organism>
<dbReference type="GO" id="GO:0006508">
    <property type="term" value="P:proteolysis"/>
    <property type="evidence" value="ECO:0007669"/>
    <property type="project" value="InterPro"/>
</dbReference>
<accession>A0A3A8EYV9</accession>
<dbReference type="PANTHER" id="PTHR42886:SF29">
    <property type="entry name" value="PUMMELIG, ISOFORM A"/>
    <property type="match status" value="1"/>
</dbReference>
<dbReference type="GO" id="GO:0008236">
    <property type="term" value="F:serine-type peptidase activity"/>
    <property type="evidence" value="ECO:0007669"/>
    <property type="project" value="InterPro"/>
</dbReference>
<sequence length="272" mass="30648">MKRIAHKILRKPFFGRFETPWHWPKDISQDGWDRVEFKNAKGVKLVGYWKNAVAPIGTLVLAHPMGKAAKGFWLRYGHAELFLKNNFNVFLFDANGFGESEAASFDYPADFLAAGIYAKNKVPNLDVGLVGASFGGAWGLCSMAREGSPYTTAILEAVFPTLPDFWKHYPIAHTAIQASKIIWPSIERDLRPIEEASRLLGQPNIMLIYGDSDIYTPPSHGEKLSHAMRNAANVEMHVISGGKHTYIYRDQPDEYIKYVLPFLKKSFTKPSE</sequence>
<dbReference type="OrthoDB" id="636008at2"/>
<dbReference type="EMBL" id="RAXT01000004">
    <property type="protein sequence ID" value="RKG39755.1"/>
    <property type="molecule type" value="Genomic_DNA"/>
</dbReference>
<gene>
    <name evidence="2" type="ORF">D7V20_03885</name>
</gene>
<keyword evidence="2" id="KW-0378">Hydrolase</keyword>
<dbReference type="Pfam" id="PF00326">
    <property type="entry name" value="Peptidase_S9"/>
    <property type="match status" value="1"/>
</dbReference>
<name>A0A3A8EYV9_9GAMM</name>
<keyword evidence="3" id="KW-1185">Reference proteome</keyword>
<reference evidence="2 3" key="1">
    <citation type="submission" date="2018-09" db="EMBL/GenBank/DDBJ databases">
        <title>The draft genome of Acinetobacter spp. strains.</title>
        <authorList>
            <person name="Qin J."/>
            <person name="Feng Y."/>
            <person name="Zong Z."/>
        </authorList>
    </citation>
    <scope>NUCLEOTIDE SEQUENCE [LARGE SCALE GENOMIC DNA]</scope>
    <source>
        <strain evidence="2 3">WCHAc060115</strain>
    </source>
</reference>
<proteinExistence type="predicted"/>
<feature type="domain" description="Peptidase S9 prolyl oligopeptidase catalytic" evidence="1">
    <location>
        <begin position="126"/>
        <end position="268"/>
    </location>
</feature>
<comment type="caution">
    <text evidence="2">The sequence shown here is derived from an EMBL/GenBank/DDBJ whole genome shotgun (WGS) entry which is preliminary data.</text>
</comment>
<protein>
    <submittedName>
        <fullName evidence="2">Alpha/beta hydrolase</fullName>
    </submittedName>
</protein>
<dbReference type="RefSeq" id="WP_120383025.1">
    <property type="nucleotide sequence ID" value="NZ_RAXT01000004.1"/>
</dbReference>
<dbReference type="Gene3D" id="3.40.50.1820">
    <property type="entry name" value="alpha/beta hydrolase"/>
    <property type="match status" value="1"/>
</dbReference>